<dbReference type="PANTHER" id="PTHR31176">
    <property type="entry name" value="MFS DOMAIN-CONTAINING PROTEIN-RELATED"/>
    <property type="match status" value="1"/>
</dbReference>
<keyword evidence="1" id="KW-1133">Transmembrane helix</keyword>
<proteinExistence type="predicted"/>
<evidence type="ECO:0000313" key="2">
    <source>
        <dbReference type="Proteomes" id="UP000035681"/>
    </source>
</evidence>
<keyword evidence="1" id="KW-0472">Membrane</keyword>
<accession>A0A0K0EN09</accession>
<dbReference type="WBParaSite" id="SSTP_0001084700.1">
    <property type="protein sequence ID" value="SSTP_0001084700.1"/>
    <property type="gene ID" value="SSTP_0001084700"/>
</dbReference>
<dbReference type="WBParaSite" id="TCONS_00002043.p1">
    <property type="protein sequence ID" value="TCONS_00002043.p1"/>
    <property type="gene ID" value="XLOC_001942"/>
</dbReference>
<dbReference type="Pfam" id="PF05884">
    <property type="entry name" value="ZYG-11_interact"/>
    <property type="match status" value="1"/>
</dbReference>
<name>A0A0K0EN09_STRER</name>
<feature type="transmembrane region" description="Helical" evidence="1">
    <location>
        <begin position="169"/>
        <end position="188"/>
    </location>
</feature>
<keyword evidence="1" id="KW-0812">Transmembrane</keyword>
<evidence type="ECO:0000313" key="3">
    <source>
        <dbReference type="WBParaSite" id="SSTP_0001084700.1"/>
    </source>
</evidence>
<organism evidence="3">
    <name type="scientific">Strongyloides stercoralis</name>
    <name type="common">Threadworm</name>
    <dbReference type="NCBI Taxonomy" id="6248"/>
    <lineage>
        <taxon>Eukaryota</taxon>
        <taxon>Metazoa</taxon>
        <taxon>Ecdysozoa</taxon>
        <taxon>Nematoda</taxon>
        <taxon>Chromadorea</taxon>
        <taxon>Rhabditida</taxon>
        <taxon>Tylenchina</taxon>
        <taxon>Panagrolaimomorpha</taxon>
        <taxon>Strongyloidoidea</taxon>
        <taxon>Strongyloididae</taxon>
        <taxon>Strongyloides</taxon>
    </lineage>
</organism>
<feature type="transmembrane region" description="Helical" evidence="1">
    <location>
        <begin position="106"/>
        <end position="127"/>
    </location>
</feature>
<feature type="transmembrane region" description="Helical" evidence="1">
    <location>
        <begin position="78"/>
        <end position="100"/>
    </location>
</feature>
<feature type="transmembrane region" description="Helical" evidence="1">
    <location>
        <begin position="195"/>
        <end position="214"/>
    </location>
</feature>
<keyword evidence="2" id="KW-1185">Reference proteome</keyword>
<reference evidence="3" key="1">
    <citation type="submission" date="2015-08" db="UniProtKB">
        <authorList>
            <consortium name="WormBaseParasite"/>
        </authorList>
    </citation>
    <scope>IDENTIFICATION</scope>
</reference>
<dbReference type="PANTHER" id="PTHR31176:SF1">
    <property type="entry name" value="MFS DOMAIN-CONTAINING PROTEIN-RELATED"/>
    <property type="match status" value="1"/>
</dbReference>
<evidence type="ECO:0000256" key="1">
    <source>
        <dbReference type="SAM" id="Phobius"/>
    </source>
</evidence>
<dbReference type="AlphaFoldDB" id="A0A0K0EN09"/>
<feature type="transmembrane region" description="Helical" evidence="1">
    <location>
        <begin position="139"/>
        <end position="157"/>
    </location>
</feature>
<feature type="transmembrane region" description="Helical" evidence="1">
    <location>
        <begin position="220"/>
        <end position="240"/>
    </location>
</feature>
<protein>
    <submittedName>
        <fullName evidence="3">Chemotaxis protein</fullName>
    </submittedName>
</protein>
<dbReference type="InterPro" id="IPR008574">
    <property type="entry name" value="Nematodes_ZYG-11_interact"/>
</dbReference>
<sequence length="290" mass="32756">MASTKEISQLAQQYQEEFQRNVVETGDVVTHTAREAVSTIQQKVDTITPTALEMKDHFISIITNFSETTINYKEILTIMFWSSIMVLGCKIVATLTHYFLHPFVGLVFDGYTALYLTAIFIPVYVHFKQSREPLNDEKSRFRLLAYAGIQGITVGYIQMDSFLLSADPYAFVGLAIMGLSALFLYPILGGSRLNYLIGVVGSGFGFHFVLGLILGQLGFIYLLMALLYSAAAFILLQYYLQASSSKNLAHLYMYYNFVAVIYIQLVFFYIFGYTKDNYKKLIASEVSAKK</sequence>
<dbReference type="Proteomes" id="UP000035681">
    <property type="component" value="Unplaced"/>
</dbReference>
<feature type="transmembrane region" description="Helical" evidence="1">
    <location>
        <begin position="252"/>
        <end position="271"/>
    </location>
</feature>